<dbReference type="RefSeq" id="WP_021631647.1">
    <property type="nucleotide sequence ID" value="NZ_AP031431.1"/>
</dbReference>
<protein>
    <submittedName>
        <fullName evidence="13">Preprotein translocase subunit YajC</fullName>
    </submittedName>
</protein>
<accession>A0A6I2QXP7</accession>
<reference evidence="11" key="2">
    <citation type="submission" date="2023-01" db="EMBL/GenBank/DDBJ databases">
        <title>Human gut microbiome strain richness.</title>
        <authorList>
            <person name="Chen-Liaw A."/>
        </authorList>
    </citation>
    <scope>NUCLEOTIDE SEQUENCE</scope>
    <source>
        <strain evidence="12">1001287st1_F4_1001285I_161205</strain>
        <strain evidence="11">2225st1_A6_2225SCRN_200828</strain>
    </source>
</reference>
<evidence type="ECO:0000313" key="14">
    <source>
        <dbReference type="EMBL" id="MSB47388.1"/>
    </source>
</evidence>
<evidence type="ECO:0000256" key="6">
    <source>
        <dbReference type="ARBA" id="ARBA00022927"/>
    </source>
</evidence>
<proteinExistence type="inferred from homology"/>
<dbReference type="Proteomes" id="UP001211173">
    <property type="component" value="Unassembled WGS sequence"/>
</dbReference>
<evidence type="ECO:0000313" key="11">
    <source>
        <dbReference type="EMBL" id="MDB7905547.1"/>
    </source>
</evidence>
<evidence type="ECO:0000256" key="2">
    <source>
        <dbReference type="ARBA" id="ARBA00006742"/>
    </source>
</evidence>
<name>A0A6I2QXP7_FLAPL</name>
<evidence type="ECO:0000313" key="15">
    <source>
        <dbReference type="Proteomes" id="UP000429811"/>
    </source>
</evidence>
<feature type="region of interest" description="Disordered" evidence="10">
    <location>
        <begin position="79"/>
        <end position="98"/>
    </location>
</feature>
<dbReference type="Proteomes" id="UP001211006">
    <property type="component" value="Unassembled WGS sequence"/>
</dbReference>
<comment type="subcellular location">
    <subcellularLocation>
        <location evidence="1">Cell membrane</location>
        <topology evidence="1">Single-pass membrane protein</topology>
    </subcellularLocation>
</comment>
<evidence type="ECO:0000256" key="7">
    <source>
        <dbReference type="ARBA" id="ARBA00022989"/>
    </source>
</evidence>
<dbReference type="EMBL" id="WKPR01000004">
    <property type="protein sequence ID" value="MSB19118.1"/>
    <property type="molecule type" value="Genomic_DNA"/>
</dbReference>
<dbReference type="GO" id="GO:0015031">
    <property type="term" value="P:protein transport"/>
    <property type="evidence" value="ECO:0007669"/>
    <property type="project" value="UniProtKB-KW"/>
</dbReference>
<evidence type="ECO:0000313" key="13">
    <source>
        <dbReference type="EMBL" id="MSB19118.1"/>
    </source>
</evidence>
<dbReference type="Pfam" id="PF02699">
    <property type="entry name" value="YajC"/>
    <property type="match status" value="1"/>
</dbReference>
<comment type="caution">
    <text evidence="13">The sequence shown here is derived from an EMBL/GenBank/DDBJ whole genome shotgun (WGS) entry which is preliminary data.</text>
</comment>
<keyword evidence="3" id="KW-0813">Transport</keyword>
<keyword evidence="8" id="KW-0811">Translocation</keyword>
<keyword evidence="6" id="KW-0653">Protein transport</keyword>
<dbReference type="InterPro" id="IPR003849">
    <property type="entry name" value="Preprotein_translocase_YajC"/>
</dbReference>
<evidence type="ECO:0000313" key="16">
    <source>
        <dbReference type="Proteomes" id="UP000434475"/>
    </source>
</evidence>
<dbReference type="EMBL" id="JAQLWV010000010">
    <property type="protein sequence ID" value="MDB7933060.1"/>
    <property type="molecule type" value="Genomic_DNA"/>
</dbReference>
<dbReference type="PANTHER" id="PTHR33909:SF1">
    <property type="entry name" value="SEC TRANSLOCON ACCESSORY COMPLEX SUBUNIT YAJC"/>
    <property type="match status" value="1"/>
</dbReference>
<evidence type="ECO:0000256" key="8">
    <source>
        <dbReference type="ARBA" id="ARBA00023010"/>
    </source>
</evidence>
<dbReference type="AlphaFoldDB" id="A0A6I2QXP7"/>
<evidence type="ECO:0000256" key="4">
    <source>
        <dbReference type="ARBA" id="ARBA00022475"/>
    </source>
</evidence>
<dbReference type="EMBL" id="JAQLWO010000005">
    <property type="protein sequence ID" value="MDB7905547.1"/>
    <property type="molecule type" value="Genomic_DNA"/>
</dbReference>
<evidence type="ECO:0000256" key="1">
    <source>
        <dbReference type="ARBA" id="ARBA00004162"/>
    </source>
</evidence>
<dbReference type="Proteomes" id="UP000434475">
    <property type="component" value="Unassembled WGS sequence"/>
</dbReference>
<dbReference type="EMBL" id="WKPO01000001">
    <property type="protein sequence ID" value="MSB47388.1"/>
    <property type="molecule type" value="Genomic_DNA"/>
</dbReference>
<keyword evidence="4" id="KW-1003">Cell membrane</keyword>
<keyword evidence="5" id="KW-0812">Transmembrane</keyword>
<dbReference type="Proteomes" id="UP000429811">
    <property type="component" value="Unassembled WGS sequence"/>
</dbReference>
<evidence type="ECO:0000256" key="10">
    <source>
        <dbReference type="SAM" id="MobiDB-lite"/>
    </source>
</evidence>
<keyword evidence="9" id="KW-0472">Membrane</keyword>
<evidence type="ECO:0000256" key="9">
    <source>
        <dbReference type="ARBA" id="ARBA00023136"/>
    </source>
</evidence>
<reference evidence="15 16" key="1">
    <citation type="journal article" date="2019" name="Nat. Med.">
        <title>A library of human gut bacterial isolates paired with longitudinal multiomics data enables mechanistic microbiome research.</title>
        <authorList>
            <person name="Poyet M."/>
            <person name="Groussin M."/>
            <person name="Gibbons S.M."/>
            <person name="Avila-Pacheco J."/>
            <person name="Jiang X."/>
            <person name="Kearney S.M."/>
            <person name="Perrotta A.R."/>
            <person name="Berdy B."/>
            <person name="Zhao S."/>
            <person name="Lieberman T.D."/>
            <person name="Swanson P.K."/>
            <person name="Smith M."/>
            <person name="Roesemann S."/>
            <person name="Alexander J.E."/>
            <person name="Rich S.A."/>
            <person name="Livny J."/>
            <person name="Vlamakis H."/>
            <person name="Clish C."/>
            <person name="Bullock K."/>
            <person name="Deik A."/>
            <person name="Scott J."/>
            <person name="Pierce K.A."/>
            <person name="Xavier R.J."/>
            <person name="Alm E.J."/>
        </authorList>
    </citation>
    <scope>NUCLEOTIDE SEQUENCE [LARGE SCALE GENOMIC DNA]</scope>
    <source>
        <strain evidence="13 16">BIOML-A2</strain>
        <strain evidence="14 15">BIOML-A5</strain>
    </source>
</reference>
<organism evidence="13 16">
    <name type="scientific">Flavonifractor plautii</name>
    <name type="common">Fusobacterium plautii</name>
    <dbReference type="NCBI Taxonomy" id="292800"/>
    <lineage>
        <taxon>Bacteria</taxon>
        <taxon>Bacillati</taxon>
        <taxon>Bacillota</taxon>
        <taxon>Clostridia</taxon>
        <taxon>Eubacteriales</taxon>
        <taxon>Oscillospiraceae</taxon>
        <taxon>Flavonifractor</taxon>
    </lineage>
</organism>
<dbReference type="GO" id="GO:0005886">
    <property type="term" value="C:plasma membrane"/>
    <property type="evidence" value="ECO:0007669"/>
    <property type="project" value="UniProtKB-SubCell"/>
</dbReference>
<dbReference type="PANTHER" id="PTHR33909">
    <property type="entry name" value="SEC TRANSLOCON ACCESSORY COMPLEX SUBUNIT YAJC"/>
    <property type="match status" value="1"/>
</dbReference>
<evidence type="ECO:0000256" key="3">
    <source>
        <dbReference type="ARBA" id="ARBA00022448"/>
    </source>
</evidence>
<keyword evidence="7" id="KW-1133">Transmembrane helix</keyword>
<sequence>MLLPFVILIAVFYFLLIRPENKKKKAAAKMRSELAVGDEITTIGGVVGTICQVKEDTIIIETSADRVRMEFTKWAISTKGTQSTENAPADTKDSKDKK</sequence>
<comment type="similarity">
    <text evidence="2">Belongs to the YajC family.</text>
</comment>
<evidence type="ECO:0000256" key="5">
    <source>
        <dbReference type="ARBA" id="ARBA00022692"/>
    </source>
</evidence>
<dbReference type="NCBIfam" id="TIGR00739">
    <property type="entry name" value="yajC"/>
    <property type="match status" value="1"/>
</dbReference>
<dbReference type="SMART" id="SM01323">
    <property type="entry name" value="YajC"/>
    <property type="match status" value="1"/>
</dbReference>
<gene>
    <name evidence="13" type="primary">yajC</name>
    <name evidence="14" type="ORF">GKE90_01515</name>
    <name evidence="13" type="ORF">GKE97_06250</name>
    <name evidence="11" type="ORF">PND83_06135</name>
    <name evidence="12" type="ORF">PNE06_08220</name>
</gene>
<evidence type="ECO:0000313" key="12">
    <source>
        <dbReference type="EMBL" id="MDB7933060.1"/>
    </source>
</evidence>